<dbReference type="InterPro" id="IPR036259">
    <property type="entry name" value="MFS_trans_sf"/>
</dbReference>
<dbReference type="Proteomes" id="UP000600171">
    <property type="component" value="Unassembled WGS sequence"/>
</dbReference>
<dbReference type="Gene3D" id="1.20.1250.20">
    <property type="entry name" value="MFS general substrate transporter like domains"/>
    <property type="match status" value="1"/>
</dbReference>
<feature type="transmembrane region" description="Helical" evidence="6">
    <location>
        <begin position="88"/>
        <end position="109"/>
    </location>
</feature>
<keyword evidence="2" id="KW-0813">Transport</keyword>
<feature type="transmembrane region" description="Helical" evidence="6">
    <location>
        <begin position="115"/>
        <end position="134"/>
    </location>
</feature>
<keyword evidence="3 6" id="KW-0812">Transmembrane</keyword>
<comment type="caution">
    <text evidence="8">The sequence shown here is derived from an EMBL/GenBank/DDBJ whole genome shotgun (WGS) entry which is preliminary data.</text>
</comment>
<comment type="subcellular location">
    <subcellularLocation>
        <location evidence="1">Cell membrane</location>
        <topology evidence="1">Multi-pass membrane protein</topology>
    </subcellularLocation>
</comment>
<dbReference type="Pfam" id="PF11700">
    <property type="entry name" value="ATG22"/>
    <property type="match status" value="1"/>
</dbReference>
<keyword evidence="9" id="KW-1185">Reference proteome</keyword>
<evidence type="ECO:0000313" key="9">
    <source>
        <dbReference type="Proteomes" id="UP000600171"/>
    </source>
</evidence>
<feature type="transmembrane region" description="Helical" evidence="6">
    <location>
        <begin position="257"/>
        <end position="280"/>
    </location>
</feature>
<feature type="transmembrane region" description="Helical" evidence="6">
    <location>
        <begin position="345"/>
        <end position="368"/>
    </location>
</feature>
<reference evidence="8 9" key="1">
    <citation type="journal article" date="2014" name="Int. J. Syst. Evol. Microbiol.">
        <title>Complete genome sequence of Corynebacterium casei LMG S-19264T (=DSM 44701T), isolated from a smear-ripened cheese.</title>
        <authorList>
            <consortium name="US DOE Joint Genome Institute (JGI-PGF)"/>
            <person name="Walter F."/>
            <person name="Albersmeier A."/>
            <person name="Kalinowski J."/>
            <person name="Ruckert C."/>
        </authorList>
    </citation>
    <scope>NUCLEOTIDE SEQUENCE [LARGE SCALE GENOMIC DNA]</scope>
    <source>
        <strain evidence="8 9">CCM 8669</strain>
    </source>
</reference>
<evidence type="ECO:0000256" key="2">
    <source>
        <dbReference type="ARBA" id="ARBA00022448"/>
    </source>
</evidence>
<name>A0A917ITY5_9MICC</name>
<gene>
    <name evidence="8" type="ORF">GCM10007359_12580</name>
</gene>
<keyword evidence="4 6" id="KW-1133">Transmembrane helix</keyword>
<dbReference type="SUPFAM" id="SSF103473">
    <property type="entry name" value="MFS general substrate transporter"/>
    <property type="match status" value="1"/>
</dbReference>
<feature type="transmembrane region" description="Helical" evidence="6">
    <location>
        <begin position="292"/>
        <end position="310"/>
    </location>
</feature>
<feature type="transmembrane region" description="Helical" evidence="6">
    <location>
        <begin position="322"/>
        <end position="339"/>
    </location>
</feature>
<sequence length="445" mass="46943">MTQQTLQPQTPPVTRRTIAAWAMWDIGDAAFNAIMTTFVFAVYLTSSAFGDPAHASSVMSTGLTLAGLLIALLAPVTGQRSDASGRRAFWLGFNTLAAAVLMGLCWFAAPSPDFLLLGVTLICIANVLNEFAFVNYNAVLPEISTRENVGRISGIGWASGYFGGIVALALVLVFFIGLGDSGGLLGIPTGNSENIRAVAIFSALWCTVFSLPILIALARRDRARPALTAGERVSFVQSYKNLFLTLKRLYRQAPQTLYFLLASAVFRDGLTGVFTFGGILAAGTFGFTTTQVIIFAIVGNIAAGVGALVGGKLDDAVGPKRVIIGSLAGILVAAAPLLFSQATWLFWICGLFLCLFVGPAQSASRTYLSRLTPAGQEGEIFGLYSTTGRATSFLAPGLFTLFVTVLGAQIWGILGIMVVIGVGLLLVLPLAPAPRQVRLSDTPQS</sequence>
<dbReference type="AlphaFoldDB" id="A0A917ITY5"/>
<feature type="transmembrane region" description="Helical" evidence="6">
    <location>
        <begin position="380"/>
        <end position="404"/>
    </location>
</feature>
<accession>A0A917ITY5</accession>
<dbReference type="PANTHER" id="PTHR23519">
    <property type="entry name" value="AUTOPHAGY-RELATED PROTEIN 22"/>
    <property type="match status" value="1"/>
</dbReference>
<evidence type="ECO:0000256" key="5">
    <source>
        <dbReference type="ARBA" id="ARBA00023136"/>
    </source>
</evidence>
<evidence type="ECO:0000313" key="8">
    <source>
        <dbReference type="EMBL" id="GGH62409.1"/>
    </source>
</evidence>
<dbReference type="GO" id="GO:0022857">
    <property type="term" value="F:transmembrane transporter activity"/>
    <property type="evidence" value="ECO:0007669"/>
    <property type="project" value="InterPro"/>
</dbReference>
<feature type="transmembrane region" description="Helical" evidence="6">
    <location>
        <begin position="155"/>
        <end position="178"/>
    </location>
</feature>
<dbReference type="InterPro" id="IPR050495">
    <property type="entry name" value="ATG22/LtaA_families"/>
</dbReference>
<evidence type="ECO:0000256" key="6">
    <source>
        <dbReference type="SAM" id="Phobius"/>
    </source>
</evidence>
<feature type="transmembrane region" description="Helical" evidence="6">
    <location>
        <begin position="55"/>
        <end position="76"/>
    </location>
</feature>
<evidence type="ECO:0000256" key="1">
    <source>
        <dbReference type="ARBA" id="ARBA00004651"/>
    </source>
</evidence>
<dbReference type="InterPro" id="IPR024671">
    <property type="entry name" value="Atg22-like"/>
</dbReference>
<feature type="domain" description="Major facilitator superfamily (MFS) profile" evidence="7">
    <location>
        <begin position="256"/>
        <end position="445"/>
    </location>
</feature>
<evidence type="ECO:0000256" key="4">
    <source>
        <dbReference type="ARBA" id="ARBA00022989"/>
    </source>
</evidence>
<keyword evidence="5 6" id="KW-0472">Membrane</keyword>
<dbReference type="InterPro" id="IPR020846">
    <property type="entry name" value="MFS_dom"/>
</dbReference>
<dbReference type="PANTHER" id="PTHR23519:SF1">
    <property type="entry name" value="AUTOPHAGY-RELATED PROTEIN 22"/>
    <property type="match status" value="1"/>
</dbReference>
<dbReference type="RefSeq" id="WP_188359522.1">
    <property type="nucleotide sequence ID" value="NZ_BMDC01000002.1"/>
</dbReference>
<proteinExistence type="predicted"/>
<feature type="transmembrane region" description="Helical" evidence="6">
    <location>
        <begin position="21"/>
        <end position="43"/>
    </location>
</feature>
<dbReference type="EMBL" id="BMDC01000002">
    <property type="protein sequence ID" value="GGH62409.1"/>
    <property type="molecule type" value="Genomic_DNA"/>
</dbReference>
<protein>
    <submittedName>
        <fullName evidence="8">MFS transporter</fullName>
    </submittedName>
</protein>
<dbReference type="GO" id="GO:0005886">
    <property type="term" value="C:plasma membrane"/>
    <property type="evidence" value="ECO:0007669"/>
    <property type="project" value="UniProtKB-SubCell"/>
</dbReference>
<organism evidence="8 9">
    <name type="scientific">Rothia aerolata</name>
    <dbReference type="NCBI Taxonomy" id="1812262"/>
    <lineage>
        <taxon>Bacteria</taxon>
        <taxon>Bacillati</taxon>
        <taxon>Actinomycetota</taxon>
        <taxon>Actinomycetes</taxon>
        <taxon>Micrococcales</taxon>
        <taxon>Micrococcaceae</taxon>
        <taxon>Rothia</taxon>
    </lineage>
</organism>
<evidence type="ECO:0000256" key="3">
    <source>
        <dbReference type="ARBA" id="ARBA00022692"/>
    </source>
</evidence>
<feature type="transmembrane region" description="Helical" evidence="6">
    <location>
        <begin position="410"/>
        <end position="431"/>
    </location>
</feature>
<feature type="transmembrane region" description="Helical" evidence="6">
    <location>
        <begin position="198"/>
        <end position="218"/>
    </location>
</feature>
<evidence type="ECO:0000259" key="7">
    <source>
        <dbReference type="PROSITE" id="PS50850"/>
    </source>
</evidence>
<dbReference type="PROSITE" id="PS50850">
    <property type="entry name" value="MFS"/>
    <property type="match status" value="1"/>
</dbReference>